<name>A0A9P0ERW4_9HYPO</name>
<evidence type="ECO:0000313" key="2">
    <source>
        <dbReference type="EMBL" id="CAH0058734.1"/>
    </source>
</evidence>
<gene>
    <name evidence="2" type="ORF">CSOL1703_00007758</name>
</gene>
<proteinExistence type="predicted"/>
<keyword evidence="3" id="KW-1185">Reference proteome</keyword>
<dbReference type="EMBL" id="CABFOC020000091">
    <property type="protein sequence ID" value="CAH0058734.1"/>
    <property type="molecule type" value="Genomic_DNA"/>
</dbReference>
<dbReference type="Proteomes" id="UP000775872">
    <property type="component" value="Unassembled WGS sequence"/>
</dbReference>
<evidence type="ECO:0000256" key="1">
    <source>
        <dbReference type="SAM" id="Phobius"/>
    </source>
</evidence>
<keyword evidence="1" id="KW-0472">Membrane</keyword>
<dbReference type="AlphaFoldDB" id="A0A9P0ERW4"/>
<feature type="transmembrane region" description="Helical" evidence="1">
    <location>
        <begin position="37"/>
        <end position="56"/>
    </location>
</feature>
<reference evidence="2" key="1">
    <citation type="submission" date="2021-10" db="EMBL/GenBank/DDBJ databases">
        <authorList>
            <person name="Piombo E."/>
        </authorList>
    </citation>
    <scope>NUCLEOTIDE SEQUENCE</scope>
</reference>
<comment type="caution">
    <text evidence="2">The sequence shown here is derived from an EMBL/GenBank/DDBJ whole genome shotgun (WGS) entry which is preliminary data.</text>
</comment>
<keyword evidence="1" id="KW-1133">Transmembrane helix</keyword>
<accession>A0A9P0ERW4</accession>
<organism evidence="2 3">
    <name type="scientific">Clonostachys solani</name>
    <dbReference type="NCBI Taxonomy" id="160281"/>
    <lineage>
        <taxon>Eukaryota</taxon>
        <taxon>Fungi</taxon>
        <taxon>Dikarya</taxon>
        <taxon>Ascomycota</taxon>
        <taxon>Pezizomycotina</taxon>
        <taxon>Sordariomycetes</taxon>
        <taxon>Hypocreomycetidae</taxon>
        <taxon>Hypocreales</taxon>
        <taxon>Bionectriaceae</taxon>
        <taxon>Clonostachys</taxon>
    </lineage>
</organism>
<protein>
    <submittedName>
        <fullName evidence="2">Uncharacterized protein</fullName>
    </submittedName>
</protein>
<keyword evidence="1" id="KW-0812">Transmembrane</keyword>
<evidence type="ECO:0000313" key="3">
    <source>
        <dbReference type="Proteomes" id="UP000775872"/>
    </source>
</evidence>
<sequence>MTDISQQADGWLVGRAEVLEDWNCPTQNSTQISQPHLIIITTINIVIIVAAAINYIDTIRLSSTDLLPGLVKDVEKVAINLTLKRLPSPVSPLVFMNGPARIYAHEMGSLEGSLTTSGTRAMSVNGPLGLGIRVGG</sequence>
<dbReference type="OrthoDB" id="10544261at2759"/>